<proteinExistence type="predicted"/>
<keyword evidence="1" id="KW-0472">Membrane</keyword>
<evidence type="ECO:0000256" key="1">
    <source>
        <dbReference type="SAM" id="Phobius"/>
    </source>
</evidence>
<gene>
    <name evidence="2" type="ORF">GSOID_T00028481001</name>
</gene>
<accession>E4YKJ3</accession>
<reference evidence="2" key="1">
    <citation type="journal article" date="2010" name="Science">
        <title>Plasticity of animal genome architecture unmasked by rapid evolution of a pelagic tunicate.</title>
        <authorList>
            <person name="Denoeud F."/>
            <person name="Henriet S."/>
            <person name="Mungpakdee S."/>
            <person name="Aury J.M."/>
            <person name="Da Silva C."/>
            <person name="Brinkmann H."/>
            <person name="Mikhaleva J."/>
            <person name="Olsen L.C."/>
            <person name="Jubin C."/>
            <person name="Canestro C."/>
            <person name="Bouquet J.M."/>
            <person name="Danks G."/>
            <person name="Poulain J."/>
            <person name="Campsteijn C."/>
            <person name="Adamski M."/>
            <person name="Cross I."/>
            <person name="Yadetie F."/>
            <person name="Muffato M."/>
            <person name="Louis A."/>
            <person name="Butcher S."/>
            <person name="Tsagkogeorga G."/>
            <person name="Konrad A."/>
            <person name="Singh S."/>
            <person name="Jensen M.F."/>
            <person name="Cong E.H."/>
            <person name="Eikeseth-Otteraa H."/>
            <person name="Noel B."/>
            <person name="Anthouard V."/>
            <person name="Porcel B.M."/>
            <person name="Kachouri-Lafond R."/>
            <person name="Nishino A."/>
            <person name="Ugolini M."/>
            <person name="Chourrout P."/>
            <person name="Nishida H."/>
            <person name="Aasland R."/>
            <person name="Huzurbazar S."/>
            <person name="Westhof E."/>
            <person name="Delsuc F."/>
            <person name="Lehrach H."/>
            <person name="Reinhardt R."/>
            <person name="Weissenbach J."/>
            <person name="Roy S.W."/>
            <person name="Artiguenave F."/>
            <person name="Postlethwait J.H."/>
            <person name="Manak J.R."/>
            <person name="Thompson E.M."/>
            <person name="Jaillon O."/>
            <person name="Du Pasquier L."/>
            <person name="Boudinot P."/>
            <person name="Liberles D.A."/>
            <person name="Volff J.N."/>
            <person name="Philippe H."/>
            <person name="Lenhard B."/>
            <person name="Roest Crollius H."/>
            <person name="Wincker P."/>
            <person name="Chourrout D."/>
        </authorList>
    </citation>
    <scope>NUCLEOTIDE SEQUENCE [LARGE SCALE GENOMIC DNA]</scope>
</reference>
<organism evidence="2">
    <name type="scientific">Oikopleura dioica</name>
    <name type="common">Tunicate</name>
    <dbReference type="NCBI Taxonomy" id="34765"/>
    <lineage>
        <taxon>Eukaryota</taxon>
        <taxon>Metazoa</taxon>
        <taxon>Chordata</taxon>
        <taxon>Tunicata</taxon>
        <taxon>Appendicularia</taxon>
        <taxon>Copelata</taxon>
        <taxon>Oikopleuridae</taxon>
        <taxon>Oikopleura</taxon>
    </lineage>
</organism>
<name>E4YKJ3_OIKDI</name>
<feature type="transmembrane region" description="Helical" evidence="1">
    <location>
        <begin position="71"/>
        <end position="91"/>
    </location>
</feature>
<dbReference type="AlphaFoldDB" id="E4YKJ3"/>
<sequence length="197" mass="21970">MISCQLRQCSRSSFIFSKMKAKGAMDSDELPSDPKQTETSRLVPTWTPDAYSSPKSSKYVLEVGSFHVKAIFLFFFILLPVGVSMFGSGYLHNCQIHLPNQVQTVYAAQTSATPLAGISPNSNSLGGWGRRRRSADDSEDEDEFISSVNLCSGVWMPVFGFYLSALLISTLLMWIFRLICIFLSNHRSYACLIAQNQ</sequence>
<dbReference type="EMBL" id="FN654708">
    <property type="protein sequence ID" value="CBY36004.1"/>
    <property type="molecule type" value="Genomic_DNA"/>
</dbReference>
<feature type="transmembrane region" description="Helical" evidence="1">
    <location>
        <begin position="159"/>
        <end position="183"/>
    </location>
</feature>
<protein>
    <submittedName>
        <fullName evidence="2">Uncharacterized protein</fullName>
    </submittedName>
</protein>
<evidence type="ECO:0000313" key="2">
    <source>
        <dbReference type="EMBL" id="CBY36004.1"/>
    </source>
</evidence>
<dbReference type="Proteomes" id="UP000011014">
    <property type="component" value="Unassembled WGS sequence"/>
</dbReference>
<keyword evidence="1" id="KW-1133">Transmembrane helix</keyword>
<keyword evidence="1" id="KW-0812">Transmembrane</keyword>